<sequence length="403" mass="43345">MSRTVQALVAADTSGIVRNATIERRTTRSHDVDIEIKFCGICHSDLHQLRAEWAIDNYFPMVAGHEIVGIVNSVGEAVTRYAVGDRVGVGCFVDSCRSCSSCKRGMEQYCGGCPEKKDGIHLTYNCKLKDYGGELTFGGYSTAITVDENYVVRVPDGMELSSAAPLLCAGVTLFSPLSHFGCNTLKGKEMKVGIQGFGGLGQMGVKLAVAMGVKSVTVLSRSAAKRKEAEALGAQFLLTSDAAALRREASSFDLIISTAAATYDVNRFFDLLVVDGHYCLVGLPPNGLHVNAFKIVTNRRSLVGSLIGSMKDLQDTLNFCSAHNVECDVVVLEASKVNVALADLAEGKNGTKRFVIDLKSLLPETKVEEDDRIDPNDWEVHKDGKVIPASADVSSRGLKRKAA</sequence>
<dbReference type="InterPro" id="IPR013154">
    <property type="entry name" value="ADH-like_N"/>
</dbReference>
<evidence type="ECO:0000256" key="3">
    <source>
        <dbReference type="ARBA" id="ARBA00022833"/>
    </source>
</evidence>
<dbReference type="Pfam" id="PF00107">
    <property type="entry name" value="ADH_zinc_N"/>
    <property type="match status" value="1"/>
</dbReference>
<gene>
    <name evidence="7" type="ORF">HKI87_03g24450</name>
</gene>
<dbReference type="InterPro" id="IPR020843">
    <property type="entry name" value="ER"/>
</dbReference>
<accession>A0AAX4P4A4</accession>
<evidence type="ECO:0000256" key="4">
    <source>
        <dbReference type="ARBA" id="ARBA00023002"/>
    </source>
</evidence>
<keyword evidence="8" id="KW-1185">Reference proteome</keyword>
<protein>
    <submittedName>
        <fullName evidence="7">NADP-dependent alcohol dehydrogenase</fullName>
    </submittedName>
</protein>
<dbReference type="SMART" id="SM00829">
    <property type="entry name" value="PKS_ER"/>
    <property type="match status" value="1"/>
</dbReference>
<dbReference type="PROSITE" id="PS00059">
    <property type="entry name" value="ADH_ZINC"/>
    <property type="match status" value="1"/>
</dbReference>
<dbReference type="InterPro" id="IPR013149">
    <property type="entry name" value="ADH-like_C"/>
</dbReference>
<dbReference type="InterPro" id="IPR047109">
    <property type="entry name" value="CAD-like"/>
</dbReference>
<dbReference type="Pfam" id="PF08240">
    <property type="entry name" value="ADH_N"/>
    <property type="match status" value="1"/>
</dbReference>
<evidence type="ECO:0000256" key="1">
    <source>
        <dbReference type="ARBA" id="ARBA00001947"/>
    </source>
</evidence>
<dbReference type="SUPFAM" id="SSF51735">
    <property type="entry name" value="NAD(P)-binding Rossmann-fold domains"/>
    <property type="match status" value="1"/>
</dbReference>
<evidence type="ECO:0000256" key="5">
    <source>
        <dbReference type="RuleBase" id="RU361277"/>
    </source>
</evidence>
<evidence type="ECO:0000313" key="7">
    <source>
        <dbReference type="EMBL" id="WZN60911.1"/>
    </source>
</evidence>
<dbReference type="GO" id="GO:0008270">
    <property type="term" value="F:zinc ion binding"/>
    <property type="evidence" value="ECO:0007669"/>
    <property type="project" value="InterPro"/>
</dbReference>
<dbReference type="PANTHER" id="PTHR42683">
    <property type="entry name" value="ALDEHYDE REDUCTASE"/>
    <property type="match status" value="1"/>
</dbReference>
<keyword evidence="2 5" id="KW-0479">Metal-binding</keyword>
<dbReference type="CDD" id="cd05283">
    <property type="entry name" value="CAD1"/>
    <property type="match status" value="1"/>
</dbReference>
<dbReference type="SUPFAM" id="SSF50129">
    <property type="entry name" value="GroES-like"/>
    <property type="match status" value="1"/>
</dbReference>
<comment type="cofactor">
    <cofactor evidence="1 5">
        <name>Zn(2+)</name>
        <dbReference type="ChEBI" id="CHEBI:29105"/>
    </cofactor>
</comment>
<evidence type="ECO:0000313" key="8">
    <source>
        <dbReference type="Proteomes" id="UP001472866"/>
    </source>
</evidence>
<dbReference type="Proteomes" id="UP001472866">
    <property type="component" value="Chromosome 03"/>
</dbReference>
<reference evidence="7 8" key="1">
    <citation type="submission" date="2024-03" db="EMBL/GenBank/DDBJ databases">
        <title>Complete genome sequence of the green alga Chloropicon roscoffensis RCC1871.</title>
        <authorList>
            <person name="Lemieux C."/>
            <person name="Pombert J.-F."/>
            <person name="Otis C."/>
            <person name="Turmel M."/>
        </authorList>
    </citation>
    <scope>NUCLEOTIDE SEQUENCE [LARGE SCALE GENOMIC DNA]</scope>
    <source>
        <strain evidence="7 8">RCC1871</strain>
    </source>
</reference>
<dbReference type="Gene3D" id="3.90.180.10">
    <property type="entry name" value="Medium-chain alcohol dehydrogenases, catalytic domain"/>
    <property type="match status" value="1"/>
</dbReference>
<proteinExistence type="inferred from homology"/>
<dbReference type="AlphaFoldDB" id="A0AAX4P4A4"/>
<evidence type="ECO:0000259" key="6">
    <source>
        <dbReference type="SMART" id="SM00829"/>
    </source>
</evidence>
<dbReference type="InterPro" id="IPR036291">
    <property type="entry name" value="NAD(P)-bd_dom_sf"/>
</dbReference>
<keyword evidence="4" id="KW-0560">Oxidoreductase</keyword>
<dbReference type="Gene3D" id="3.40.50.720">
    <property type="entry name" value="NAD(P)-binding Rossmann-like Domain"/>
    <property type="match status" value="1"/>
</dbReference>
<feature type="domain" description="Enoyl reductase (ER)" evidence="6">
    <location>
        <begin position="15"/>
        <end position="349"/>
    </location>
</feature>
<keyword evidence="3 5" id="KW-0862">Zinc</keyword>
<dbReference type="FunFam" id="3.40.50.720:FF:000022">
    <property type="entry name" value="Cinnamyl alcohol dehydrogenase"/>
    <property type="match status" value="1"/>
</dbReference>
<evidence type="ECO:0000256" key="2">
    <source>
        <dbReference type="ARBA" id="ARBA00022723"/>
    </source>
</evidence>
<dbReference type="InterPro" id="IPR002328">
    <property type="entry name" value="ADH_Zn_CS"/>
</dbReference>
<dbReference type="InterPro" id="IPR011032">
    <property type="entry name" value="GroES-like_sf"/>
</dbReference>
<comment type="similarity">
    <text evidence="5">Belongs to the zinc-containing alcohol dehydrogenase family.</text>
</comment>
<organism evidence="7 8">
    <name type="scientific">Chloropicon roscoffensis</name>
    <dbReference type="NCBI Taxonomy" id="1461544"/>
    <lineage>
        <taxon>Eukaryota</taxon>
        <taxon>Viridiplantae</taxon>
        <taxon>Chlorophyta</taxon>
        <taxon>Chloropicophyceae</taxon>
        <taxon>Chloropicales</taxon>
        <taxon>Chloropicaceae</taxon>
        <taxon>Chloropicon</taxon>
    </lineage>
</organism>
<dbReference type="EMBL" id="CP151503">
    <property type="protein sequence ID" value="WZN60911.1"/>
    <property type="molecule type" value="Genomic_DNA"/>
</dbReference>
<dbReference type="GO" id="GO:0016616">
    <property type="term" value="F:oxidoreductase activity, acting on the CH-OH group of donors, NAD or NADP as acceptor"/>
    <property type="evidence" value="ECO:0007669"/>
    <property type="project" value="InterPro"/>
</dbReference>
<name>A0AAX4P4A4_9CHLO</name>